<keyword evidence="3" id="KW-1185">Reference proteome</keyword>
<name>A0A3P3VPM1_9GAMM</name>
<evidence type="ECO:0000313" key="2">
    <source>
        <dbReference type="EMBL" id="RRJ84721.1"/>
    </source>
</evidence>
<evidence type="ECO:0000256" key="1">
    <source>
        <dbReference type="SAM" id="Phobius"/>
    </source>
</evidence>
<dbReference type="RefSeq" id="WP_125015151.1">
    <property type="nucleotide sequence ID" value="NZ_QWEZ01000001.1"/>
</dbReference>
<gene>
    <name evidence="2" type="ORF">D0544_06360</name>
</gene>
<keyword evidence="1" id="KW-0472">Membrane</keyword>
<reference evidence="2 3" key="2">
    <citation type="submission" date="2018-12" db="EMBL/GenBank/DDBJ databases">
        <title>Simiduia agarivorans gen. nov., sp. nov., a marine, agarolytic bacterium isolated from shallow coastal water from Keelung, Taiwan.</title>
        <authorList>
            <person name="Shieh W.Y."/>
        </authorList>
    </citation>
    <scope>NUCLEOTIDE SEQUENCE [LARGE SCALE GENOMIC DNA]</scope>
    <source>
        <strain evidence="2 3">GTF-13</strain>
    </source>
</reference>
<sequence length="61" mass="6294">MDKTLAFEITCIFLLLALGTGLLTQGLPGWGLVSVSALLALGSSGLRLLNGRQNSLHPSAS</sequence>
<protein>
    <submittedName>
        <fullName evidence="2">Uncharacterized protein</fullName>
    </submittedName>
</protein>
<keyword evidence="1" id="KW-0812">Transmembrane</keyword>
<comment type="caution">
    <text evidence="2">The sequence shown here is derived from an EMBL/GenBank/DDBJ whole genome shotgun (WGS) entry which is preliminary data.</text>
</comment>
<dbReference type="EMBL" id="QWEZ01000001">
    <property type="protein sequence ID" value="RRJ84721.1"/>
    <property type="molecule type" value="Genomic_DNA"/>
</dbReference>
<dbReference type="AlphaFoldDB" id="A0A3P3VPM1"/>
<proteinExistence type="predicted"/>
<evidence type="ECO:0000313" key="3">
    <source>
        <dbReference type="Proteomes" id="UP000280792"/>
    </source>
</evidence>
<reference evidence="2 3" key="1">
    <citation type="submission" date="2018-08" db="EMBL/GenBank/DDBJ databases">
        <authorList>
            <person name="Khan S.A."/>
        </authorList>
    </citation>
    <scope>NUCLEOTIDE SEQUENCE [LARGE SCALE GENOMIC DNA]</scope>
    <source>
        <strain evidence="2 3">GTF-13</strain>
    </source>
</reference>
<accession>A0A3P3VPM1</accession>
<feature type="transmembrane region" description="Helical" evidence="1">
    <location>
        <begin position="29"/>
        <end position="49"/>
    </location>
</feature>
<keyword evidence="1" id="KW-1133">Transmembrane helix</keyword>
<dbReference type="Proteomes" id="UP000280792">
    <property type="component" value="Unassembled WGS sequence"/>
</dbReference>
<organism evidence="2 3">
    <name type="scientific">Aestuariirhabdus litorea</name>
    <dbReference type="NCBI Taxonomy" id="2528527"/>
    <lineage>
        <taxon>Bacteria</taxon>
        <taxon>Pseudomonadati</taxon>
        <taxon>Pseudomonadota</taxon>
        <taxon>Gammaproteobacteria</taxon>
        <taxon>Oceanospirillales</taxon>
        <taxon>Aestuariirhabdaceae</taxon>
        <taxon>Aestuariirhabdus</taxon>
    </lineage>
</organism>